<proteinExistence type="predicted"/>
<evidence type="ECO:0000313" key="2">
    <source>
        <dbReference type="WBParaSite" id="ES5_v2.g7681.t1"/>
    </source>
</evidence>
<dbReference type="WBParaSite" id="ES5_v2.g7681.t1">
    <property type="protein sequence ID" value="ES5_v2.g7681.t1"/>
    <property type="gene ID" value="ES5_v2.g7681"/>
</dbReference>
<evidence type="ECO:0000313" key="1">
    <source>
        <dbReference type="Proteomes" id="UP000887579"/>
    </source>
</evidence>
<accession>A0AC34GSJ0</accession>
<sequence>MASKESAAAAENLIQTLSNINYVPLTRQESSKPYHRRRQISPKINNNNDKNNIDFTSSFLNEISAINSSFPSINTSSSDTYTSLLNSFQSFQAGSSETLSTLGSSSSSSSNSTVPSISDPISIDNLTSILIDIVKPVIPPPRKAFDCLICYTKFFEDEGALSCSPPPELENGDENAVKHLICITCIRGYAHNSIFDGQVAHGGSGLKCVTGECDNVLLLSDFEHYLSDEDYIPLKTRLQEQCLLDAGLADLVTCPECSYKIIVEESLIFYTCNCGRIQCRNCPRIYDEQHQSRSCEQMAQLELQQASMRRM</sequence>
<name>A0AC34GSJ0_9BILA</name>
<reference evidence="2" key="1">
    <citation type="submission" date="2022-11" db="UniProtKB">
        <authorList>
            <consortium name="WormBaseParasite"/>
        </authorList>
    </citation>
    <scope>IDENTIFICATION</scope>
</reference>
<protein>
    <submittedName>
        <fullName evidence="2">RING-type domain-containing protein</fullName>
    </submittedName>
</protein>
<organism evidence="1 2">
    <name type="scientific">Panagrolaimus sp. ES5</name>
    <dbReference type="NCBI Taxonomy" id="591445"/>
    <lineage>
        <taxon>Eukaryota</taxon>
        <taxon>Metazoa</taxon>
        <taxon>Ecdysozoa</taxon>
        <taxon>Nematoda</taxon>
        <taxon>Chromadorea</taxon>
        <taxon>Rhabditida</taxon>
        <taxon>Tylenchina</taxon>
        <taxon>Panagrolaimomorpha</taxon>
        <taxon>Panagrolaimoidea</taxon>
        <taxon>Panagrolaimidae</taxon>
        <taxon>Panagrolaimus</taxon>
    </lineage>
</organism>
<dbReference type="Proteomes" id="UP000887579">
    <property type="component" value="Unplaced"/>
</dbReference>